<evidence type="ECO:0000313" key="1">
    <source>
        <dbReference type="EMBL" id="CAD8210087.1"/>
    </source>
</evidence>
<dbReference type="PANTHER" id="PTHR33706:SF1">
    <property type="entry name" value="TPR REPEAT PROTEIN"/>
    <property type="match status" value="1"/>
</dbReference>
<dbReference type="EMBL" id="CAJJDO010000157">
    <property type="protein sequence ID" value="CAD8210087.1"/>
    <property type="molecule type" value="Genomic_DNA"/>
</dbReference>
<protein>
    <submittedName>
        <fullName evidence="1">Uncharacterized protein</fullName>
    </submittedName>
</protein>
<evidence type="ECO:0000313" key="2">
    <source>
        <dbReference type="Proteomes" id="UP000689195"/>
    </source>
</evidence>
<organism evidence="1 2">
    <name type="scientific">Paramecium pentaurelia</name>
    <dbReference type="NCBI Taxonomy" id="43138"/>
    <lineage>
        <taxon>Eukaryota</taxon>
        <taxon>Sar</taxon>
        <taxon>Alveolata</taxon>
        <taxon>Ciliophora</taxon>
        <taxon>Intramacronucleata</taxon>
        <taxon>Oligohymenophorea</taxon>
        <taxon>Peniculida</taxon>
        <taxon>Parameciidae</taxon>
        <taxon>Paramecium</taxon>
    </lineage>
</organism>
<comment type="caution">
    <text evidence="1">The sequence shown here is derived from an EMBL/GenBank/DDBJ whole genome shotgun (WGS) entry which is preliminary data.</text>
</comment>
<dbReference type="Proteomes" id="UP000689195">
    <property type="component" value="Unassembled WGS sequence"/>
</dbReference>
<name>A0A8S1YBB4_9CILI</name>
<gene>
    <name evidence="1" type="ORF">PPENT_87.1.T1570103</name>
</gene>
<keyword evidence="2" id="KW-1185">Reference proteome</keyword>
<accession>A0A8S1YBB4</accession>
<dbReference type="PANTHER" id="PTHR33706">
    <property type="entry name" value="MORN VARIANT REPEAT PROTEIN"/>
    <property type="match status" value="1"/>
</dbReference>
<reference evidence="1" key="1">
    <citation type="submission" date="2021-01" db="EMBL/GenBank/DDBJ databases">
        <authorList>
            <consortium name="Genoscope - CEA"/>
            <person name="William W."/>
        </authorList>
    </citation>
    <scope>NUCLEOTIDE SEQUENCE</scope>
</reference>
<sequence>MKIGRWIESSDGFYNQSQVTYHGAYVNDKKFSRWDIFFKGEYEEEFKKMQNLIINIIQKYFSVCGQYAEEGNEIRVGRWTELSNGFKDDSQVTQKRRIFKLQKSCGDGLYDEEGNKLKIGQWIELSDEFEFRQTLLNLKGI</sequence>
<proteinExistence type="predicted"/>
<dbReference type="AlphaFoldDB" id="A0A8S1YBB4"/>